<proteinExistence type="predicted"/>
<feature type="transmembrane region" description="Helical" evidence="2">
    <location>
        <begin position="58"/>
        <end position="81"/>
    </location>
</feature>
<evidence type="ECO:0000256" key="2">
    <source>
        <dbReference type="SAM" id="Phobius"/>
    </source>
</evidence>
<dbReference type="EnsemblProtists" id="EOD29530">
    <property type="protein sequence ID" value="EOD29530"/>
    <property type="gene ID" value="EMIHUDRAFT_468548"/>
</dbReference>
<keyword evidence="2" id="KW-0472">Membrane</keyword>
<feature type="transmembrane region" description="Helical" evidence="2">
    <location>
        <begin position="131"/>
        <end position="154"/>
    </location>
</feature>
<feature type="transmembrane region" description="Helical" evidence="2">
    <location>
        <begin position="20"/>
        <end position="38"/>
    </location>
</feature>
<accession>A0A0D3K195</accession>
<dbReference type="GeneID" id="17274803"/>
<dbReference type="PaxDb" id="2903-EOD29530"/>
<dbReference type="HOGENOM" id="CLU_026755_0_0_1"/>
<dbReference type="KEGG" id="ehx:EMIHUDRAFT_468548"/>
<dbReference type="Proteomes" id="UP000013827">
    <property type="component" value="Unassembled WGS sequence"/>
</dbReference>
<evidence type="ECO:0000313" key="4">
    <source>
        <dbReference type="Proteomes" id="UP000013827"/>
    </source>
</evidence>
<keyword evidence="2" id="KW-1133">Transmembrane helix</keyword>
<feature type="region of interest" description="Disordered" evidence="1">
    <location>
        <begin position="432"/>
        <end position="452"/>
    </location>
</feature>
<dbReference type="RefSeq" id="XP_005781959.1">
    <property type="nucleotide sequence ID" value="XM_005781902.1"/>
</dbReference>
<dbReference type="AlphaFoldDB" id="A0A0D3K195"/>
<sequence length="486" mass="52782">MFAVVYQAMLLLSCRPLDTVGVRLVGLIIGLEFLYTTLGTEMHEAELLWTDGVECAGLRYAFLAARAVWGGAFAAACVAAAWSCSSRRALGRLWITMRIACPTALLLPTTHPGLRLFWGDCAVTADAGTQYPLAGVTGTLIWSVTGTVIFTLLLTERNRGRAGLPEESRKLAAVGTLLGATYCNPVDQLVDEAVELFTVLPFSLLTVDVLRPTWTNADYAVMRPKLRTCDVGECDAFVSHAWADDAEEKYEAIAAWAASFERRWGREPLLFLDKCCVDQQDVRRSLRGLPVYIGGSRELLCCVGPTYCSRLWCILELFCFLTLRGSTDAITILRTGSMRRSSGASELEAADNILGPQLSTFRLSEATCSLATDQDRILSTIEAAFGLQEAFNKVVRELFDLGPERSANLHLKKAQRVSRGWSQRIPLLPTRSYSDRTITHTEDGGEEADGAGEGGVLARLTSLMRQLTTASEAEGGGLGGGASSLV</sequence>
<keyword evidence="4" id="KW-1185">Reference proteome</keyword>
<evidence type="ECO:0000313" key="3">
    <source>
        <dbReference type="EnsemblProtists" id="EOD29530"/>
    </source>
</evidence>
<evidence type="ECO:0008006" key="5">
    <source>
        <dbReference type="Google" id="ProtNLM"/>
    </source>
</evidence>
<reference evidence="3" key="2">
    <citation type="submission" date="2024-10" db="UniProtKB">
        <authorList>
            <consortium name="EnsemblProtists"/>
        </authorList>
    </citation>
    <scope>IDENTIFICATION</scope>
</reference>
<feature type="compositionally biased region" description="Basic and acidic residues" evidence="1">
    <location>
        <begin position="433"/>
        <end position="443"/>
    </location>
</feature>
<organism evidence="3 4">
    <name type="scientific">Emiliania huxleyi (strain CCMP1516)</name>
    <dbReference type="NCBI Taxonomy" id="280463"/>
    <lineage>
        <taxon>Eukaryota</taxon>
        <taxon>Haptista</taxon>
        <taxon>Haptophyta</taxon>
        <taxon>Prymnesiophyceae</taxon>
        <taxon>Isochrysidales</taxon>
        <taxon>Noelaerhabdaceae</taxon>
        <taxon>Emiliania</taxon>
    </lineage>
</organism>
<reference evidence="4" key="1">
    <citation type="journal article" date="2013" name="Nature">
        <title>Pan genome of the phytoplankton Emiliania underpins its global distribution.</title>
        <authorList>
            <person name="Read B.A."/>
            <person name="Kegel J."/>
            <person name="Klute M.J."/>
            <person name="Kuo A."/>
            <person name="Lefebvre S.C."/>
            <person name="Maumus F."/>
            <person name="Mayer C."/>
            <person name="Miller J."/>
            <person name="Monier A."/>
            <person name="Salamov A."/>
            <person name="Young J."/>
            <person name="Aguilar M."/>
            <person name="Claverie J.M."/>
            <person name="Frickenhaus S."/>
            <person name="Gonzalez K."/>
            <person name="Herman E.K."/>
            <person name="Lin Y.C."/>
            <person name="Napier J."/>
            <person name="Ogata H."/>
            <person name="Sarno A.F."/>
            <person name="Shmutz J."/>
            <person name="Schroeder D."/>
            <person name="de Vargas C."/>
            <person name="Verret F."/>
            <person name="von Dassow P."/>
            <person name="Valentin K."/>
            <person name="Van de Peer Y."/>
            <person name="Wheeler G."/>
            <person name="Dacks J.B."/>
            <person name="Delwiche C.F."/>
            <person name="Dyhrman S.T."/>
            <person name="Glockner G."/>
            <person name="John U."/>
            <person name="Richards T."/>
            <person name="Worden A.Z."/>
            <person name="Zhang X."/>
            <person name="Grigoriev I.V."/>
            <person name="Allen A.E."/>
            <person name="Bidle K."/>
            <person name="Borodovsky M."/>
            <person name="Bowler C."/>
            <person name="Brownlee C."/>
            <person name="Cock J.M."/>
            <person name="Elias M."/>
            <person name="Gladyshev V.N."/>
            <person name="Groth M."/>
            <person name="Guda C."/>
            <person name="Hadaegh A."/>
            <person name="Iglesias-Rodriguez M.D."/>
            <person name="Jenkins J."/>
            <person name="Jones B.M."/>
            <person name="Lawson T."/>
            <person name="Leese F."/>
            <person name="Lindquist E."/>
            <person name="Lobanov A."/>
            <person name="Lomsadze A."/>
            <person name="Malik S.B."/>
            <person name="Marsh M.E."/>
            <person name="Mackinder L."/>
            <person name="Mock T."/>
            <person name="Mueller-Roeber B."/>
            <person name="Pagarete A."/>
            <person name="Parker M."/>
            <person name="Probert I."/>
            <person name="Quesneville H."/>
            <person name="Raines C."/>
            <person name="Rensing S.A."/>
            <person name="Riano-Pachon D.M."/>
            <person name="Richier S."/>
            <person name="Rokitta S."/>
            <person name="Shiraiwa Y."/>
            <person name="Soanes D.M."/>
            <person name="van der Giezen M."/>
            <person name="Wahlund T.M."/>
            <person name="Williams B."/>
            <person name="Wilson W."/>
            <person name="Wolfe G."/>
            <person name="Wurch L.L."/>
        </authorList>
    </citation>
    <scope>NUCLEOTIDE SEQUENCE</scope>
</reference>
<name>A0A0D3K195_EMIH1</name>
<evidence type="ECO:0000256" key="1">
    <source>
        <dbReference type="SAM" id="MobiDB-lite"/>
    </source>
</evidence>
<keyword evidence="2" id="KW-0812">Transmembrane</keyword>
<protein>
    <recommendedName>
        <fullName evidence="5">Heterokaryon incompatibility domain-containing protein</fullName>
    </recommendedName>
</protein>